<dbReference type="Pfam" id="PF13472">
    <property type="entry name" value="Lipase_GDSL_2"/>
    <property type="match status" value="1"/>
</dbReference>
<evidence type="ECO:0000313" key="2">
    <source>
        <dbReference type="EMBL" id="KHK92900.1"/>
    </source>
</evidence>
<dbReference type="SUPFAM" id="SSF52266">
    <property type="entry name" value="SGNH hydrolase"/>
    <property type="match status" value="1"/>
</dbReference>
<accession>A0A0B1ZP19</accession>
<keyword evidence="3" id="KW-1185">Reference proteome</keyword>
<gene>
    <name evidence="2" type="ORF">LK12_00395</name>
</gene>
<reference evidence="2 3" key="1">
    <citation type="submission" date="2014-10" db="EMBL/GenBank/DDBJ databases">
        <title>Genome sequence of Novosphingobium malaysiense MUSC 273(T).</title>
        <authorList>
            <person name="Lee L.-H."/>
        </authorList>
    </citation>
    <scope>NUCLEOTIDE SEQUENCE [LARGE SCALE GENOMIC DNA]</scope>
    <source>
        <strain evidence="2 3">MUSC 273</strain>
    </source>
</reference>
<organism evidence="2 3">
    <name type="scientific">Novosphingobium malaysiense</name>
    <dbReference type="NCBI Taxonomy" id="1348853"/>
    <lineage>
        <taxon>Bacteria</taxon>
        <taxon>Pseudomonadati</taxon>
        <taxon>Pseudomonadota</taxon>
        <taxon>Alphaproteobacteria</taxon>
        <taxon>Sphingomonadales</taxon>
        <taxon>Sphingomonadaceae</taxon>
        <taxon>Novosphingobium</taxon>
    </lineage>
</organism>
<dbReference type="Gene3D" id="3.40.50.1110">
    <property type="entry name" value="SGNH hydrolase"/>
    <property type="match status" value="1"/>
</dbReference>
<dbReference type="InterPro" id="IPR036514">
    <property type="entry name" value="SGNH_hydro_sf"/>
</dbReference>
<dbReference type="RefSeq" id="WP_039278050.1">
    <property type="nucleotide sequence ID" value="NZ_JTDI01000001.1"/>
</dbReference>
<proteinExistence type="predicted"/>
<dbReference type="Proteomes" id="UP000031057">
    <property type="component" value="Unassembled WGS sequence"/>
</dbReference>
<feature type="domain" description="SGNH hydrolase-type esterase" evidence="1">
    <location>
        <begin position="83"/>
        <end position="246"/>
    </location>
</feature>
<dbReference type="EMBL" id="JTDI01000001">
    <property type="protein sequence ID" value="KHK92900.1"/>
    <property type="molecule type" value="Genomic_DNA"/>
</dbReference>
<dbReference type="PANTHER" id="PTHR30383">
    <property type="entry name" value="THIOESTERASE 1/PROTEASE 1/LYSOPHOSPHOLIPASE L1"/>
    <property type="match status" value="1"/>
</dbReference>
<dbReference type="PANTHER" id="PTHR30383:SF5">
    <property type="entry name" value="SGNH HYDROLASE-TYPE ESTERASE DOMAIN-CONTAINING PROTEIN"/>
    <property type="match status" value="1"/>
</dbReference>
<dbReference type="InterPro" id="IPR051532">
    <property type="entry name" value="Ester_Hydrolysis_Enzymes"/>
</dbReference>
<name>A0A0B1ZP19_9SPHN</name>
<dbReference type="OrthoDB" id="9794725at2"/>
<dbReference type="GO" id="GO:0004622">
    <property type="term" value="F:phosphatidylcholine lysophospholipase activity"/>
    <property type="evidence" value="ECO:0007669"/>
    <property type="project" value="TreeGrafter"/>
</dbReference>
<dbReference type="InterPro" id="IPR013830">
    <property type="entry name" value="SGNH_hydro"/>
</dbReference>
<dbReference type="STRING" id="1348853.LK12_00395"/>
<evidence type="ECO:0000259" key="1">
    <source>
        <dbReference type="Pfam" id="PF13472"/>
    </source>
</evidence>
<dbReference type="AlphaFoldDB" id="A0A0B1ZP19"/>
<protein>
    <submittedName>
        <fullName evidence="2">GDSL family lipase</fullName>
    </submittedName>
</protein>
<sequence length="264" mass="28837">MKRLALLLPAAALLIAAGEPHHYQSSPERRTVEDTRDWGPWAGPFREKLVPSMMQDFGEKYLYAPANAALPPPAKGEKRVVFMGDSITDLWNLAQYFPGKPYINRGIGAQVTAQMLVRFEQDVVALQPSAVVILGGVNDVSGFLQVESAEGIVSNIEAMADIADRHGIKVVLCSILPVTNTPTVDYNIRERKPAELRLINRQLEALARARGYAYANYAPALANEKGLMRLEFTKDGVHPLPAGYARMAPIVESAIGAAFASDRP</sequence>
<evidence type="ECO:0000313" key="3">
    <source>
        <dbReference type="Proteomes" id="UP000031057"/>
    </source>
</evidence>
<comment type="caution">
    <text evidence="2">The sequence shown here is derived from an EMBL/GenBank/DDBJ whole genome shotgun (WGS) entry which is preliminary data.</text>
</comment>